<proteinExistence type="predicted"/>
<evidence type="ECO:0000256" key="2">
    <source>
        <dbReference type="ARBA" id="ARBA00022679"/>
    </source>
</evidence>
<protein>
    <recommendedName>
        <fullName evidence="3">Arginine-hydroxylase NDUFAF5, mitochondrial</fullName>
    </recommendedName>
    <alternativeName>
        <fullName evidence="4">NADH dehydrogenase [ubiquinone] 1 alpha subcomplex assembly factor 5</fullName>
    </alternativeName>
    <alternativeName>
        <fullName evidence="5">Putative methyltransferase NDUFAF5</fullName>
    </alternativeName>
</protein>
<organism evidence="7 8">
    <name type="scientific">Haemonchus contortus</name>
    <name type="common">Barber pole worm</name>
    <dbReference type="NCBI Taxonomy" id="6289"/>
    <lineage>
        <taxon>Eukaryota</taxon>
        <taxon>Metazoa</taxon>
        <taxon>Ecdysozoa</taxon>
        <taxon>Nematoda</taxon>
        <taxon>Chromadorea</taxon>
        <taxon>Rhabditida</taxon>
        <taxon>Rhabditina</taxon>
        <taxon>Rhabditomorpha</taxon>
        <taxon>Strongyloidea</taxon>
        <taxon>Trichostrongylidae</taxon>
        <taxon>Haemonchus</taxon>
    </lineage>
</organism>
<evidence type="ECO:0000256" key="4">
    <source>
        <dbReference type="ARBA" id="ARBA00041833"/>
    </source>
</evidence>
<reference evidence="8" key="1">
    <citation type="submission" date="2020-12" db="UniProtKB">
        <authorList>
            <consortium name="WormBaseParasite"/>
        </authorList>
    </citation>
    <scope>IDENTIFICATION</scope>
    <source>
        <strain evidence="8">MHco3</strain>
    </source>
</reference>
<dbReference type="CDD" id="cd02440">
    <property type="entry name" value="AdoMet_MTases"/>
    <property type="match status" value="1"/>
</dbReference>
<keyword evidence="1" id="KW-0489">Methyltransferase</keyword>
<dbReference type="GO" id="GO:0032981">
    <property type="term" value="P:mitochondrial respiratory chain complex I assembly"/>
    <property type="evidence" value="ECO:0007669"/>
    <property type="project" value="TreeGrafter"/>
</dbReference>
<name>A0A7I4Y6N7_HAECO</name>
<dbReference type="Gene3D" id="3.40.50.150">
    <property type="entry name" value="Vaccinia Virus protein VP39"/>
    <property type="match status" value="1"/>
</dbReference>
<dbReference type="InterPro" id="IPR029063">
    <property type="entry name" value="SAM-dependent_MTases_sf"/>
</dbReference>
<dbReference type="SUPFAM" id="SSF53335">
    <property type="entry name" value="S-adenosyl-L-methionine-dependent methyltransferases"/>
    <property type="match status" value="1"/>
</dbReference>
<keyword evidence="2" id="KW-0808">Transferase</keyword>
<dbReference type="PANTHER" id="PTHR13090:SF1">
    <property type="entry name" value="ARGININE-HYDROXYLASE NDUFAF5, MITOCHONDRIAL"/>
    <property type="match status" value="1"/>
</dbReference>
<evidence type="ECO:0000256" key="5">
    <source>
        <dbReference type="ARBA" id="ARBA00042549"/>
    </source>
</evidence>
<evidence type="ECO:0000259" key="6">
    <source>
        <dbReference type="Pfam" id="PF08241"/>
    </source>
</evidence>
<dbReference type="Proteomes" id="UP000025227">
    <property type="component" value="Unplaced"/>
</dbReference>
<dbReference type="InterPro" id="IPR050602">
    <property type="entry name" value="Malonyl-ACP_OMT"/>
</dbReference>
<dbReference type="GO" id="GO:0005739">
    <property type="term" value="C:mitochondrion"/>
    <property type="evidence" value="ECO:0007669"/>
    <property type="project" value="TreeGrafter"/>
</dbReference>
<evidence type="ECO:0000256" key="3">
    <source>
        <dbReference type="ARBA" id="ARBA00040937"/>
    </source>
</evidence>
<dbReference type="AlphaFoldDB" id="A0A7I4Y6N7"/>
<accession>A0A7I4Y6N7</accession>
<dbReference type="OMA" id="YEVVYGH"/>
<dbReference type="InterPro" id="IPR013216">
    <property type="entry name" value="Methyltransf_11"/>
</dbReference>
<dbReference type="Pfam" id="PF08241">
    <property type="entry name" value="Methyltransf_11"/>
    <property type="match status" value="1"/>
</dbReference>
<dbReference type="OrthoDB" id="16816at2759"/>
<dbReference type="WBParaSite" id="HCON_00060084-00001">
    <property type="protein sequence ID" value="HCON_00060084-00001"/>
    <property type="gene ID" value="HCON_00060084"/>
</dbReference>
<evidence type="ECO:0000256" key="1">
    <source>
        <dbReference type="ARBA" id="ARBA00022603"/>
    </source>
</evidence>
<evidence type="ECO:0000313" key="7">
    <source>
        <dbReference type="Proteomes" id="UP000025227"/>
    </source>
</evidence>
<sequence length="349" mass="39481">MVFPRLLRCIPHASSSAARFITAEASSVTSEAPAKHQVFDRELKRKQRNWAVRQPQFEDAQYLKEEIGWRVADRVFDLTKFNPLALDIGCGVGHIAPHMIKENVGTLIQCDMSEEMVNKSHGADDAEVKIERVACDEEKLEPFKKDQFDLLLSSLSAHWINDLPQWFCRCFEILKPDCPIIGSLLAEDSLYELRCSLQLAEMERTGGVGLHVSPFIKPQDIGSLLNKAGFDLVTLDSDEVQVGYPHMMALMYDLQLMAESHCTFSRSRTIRRDVLLAADAIYKAMYGKDDSYPATFRVISFIGWKPGPDMPKPAKRGSQNVSFKDLGKIVEDPRLIEKLSSKEDDKEKK</sequence>
<evidence type="ECO:0000313" key="8">
    <source>
        <dbReference type="WBParaSite" id="HCON_00060084-00001"/>
    </source>
</evidence>
<dbReference type="PANTHER" id="PTHR13090">
    <property type="entry name" value="ARGININE-HYDROXYLASE NDUFAF5, MITOCHONDRIAL"/>
    <property type="match status" value="1"/>
</dbReference>
<keyword evidence="7" id="KW-1185">Reference proteome</keyword>
<dbReference type="GO" id="GO:0008757">
    <property type="term" value="F:S-adenosylmethionine-dependent methyltransferase activity"/>
    <property type="evidence" value="ECO:0007669"/>
    <property type="project" value="InterPro"/>
</dbReference>
<feature type="domain" description="Methyltransferase type 11" evidence="6">
    <location>
        <begin position="86"/>
        <end position="177"/>
    </location>
</feature>
<dbReference type="GO" id="GO:0032259">
    <property type="term" value="P:methylation"/>
    <property type="evidence" value="ECO:0007669"/>
    <property type="project" value="UniProtKB-KW"/>
</dbReference>